<evidence type="ECO:0000256" key="1">
    <source>
        <dbReference type="ARBA" id="ARBA00004141"/>
    </source>
</evidence>
<organism evidence="8 9">
    <name type="scientific">Grifola frondosa</name>
    <name type="common">Maitake</name>
    <name type="synonym">Polyporus frondosus</name>
    <dbReference type="NCBI Taxonomy" id="5627"/>
    <lineage>
        <taxon>Eukaryota</taxon>
        <taxon>Fungi</taxon>
        <taxon>Dikarya</taxon>
        <taxon>Basidiomycota</taxon>
        <taxon>Agaricomycotina</taxon>
        <taxon>Agaricomycetes</taxon>
        <taxon>Polyporales</taxon>
        <taxon>Grifolaceae</taxon>
        <taxon>Grifola</taxon>
    </lineage>
</organism>
<evidence type="ECO:0000256" key="2">
    <source>
        <dbReference type="ARBA" id="ARBA00022448"/>
    </source>
</evidence>
<evidence type="ECO:0000256" key="5">
    <source>
        <dbReference type="ARBA" id="ARBA00023136"/>
    </source>
</evidence>
<dbReference type="CDD" id="cd17325">
    <property type="entry name" value="MFS_MdtG_SLC18_like"/>
    <property type="match status" value="1"/>
</dbReference>
<keyword evidence="9" id="KW-1185">Reference proteome</keyword>
<reference evidence="8 9" key="1">
    <citation type="submission" date="2016-03" db="EMBL/GenBank/DDBJ databases">
        <title>Whole genome sequencing of Grifola frondosa 9006-11.</title>
        <authorList>
            <person name="Min B."/>
            <person name="Park H."/>
            <person name="Kim J.-G."/>
            <person name="Cho H."/>
            <person name="Oh Y.-L."/>
            <person name="Kong W.-S."/>
            <person name="Choi I.-G."/>
        </authorList>
    </citation>
    <scope>NUCLEOTIDE SEQUENCE [LARGE SCALE GENOMIC DNA]</scope>
    <source>
        <strain evidence="8 9">9006-11</strain>
    </source>
</reference>
<dbReference type="EMBL" id="LUGG01000007">
    <property type="protein sequence ID" value="OBZ73324.1"/>
    <property type="molecule type" value="Genomic_DNA"/>
</dbReference>
<comment type="subcellular location">
    <subcellularLocation>
        <location evidence="1">Membrane</location>
        <topology evidence="1">Multi-pass membrane protein</topology>
    </subcellularLocation>
</comment>
<feature type="transmembrane region" description="Helical" evidence="6">
    <location>
        <begin position="29"/>
        <end position="51"/>
    </location>
</feature>
<dbReference type="SUPFAM" id="SSF103473">
    <property type="entry name" value="MFS general substrate transporter"/>
    <property type="match status" value="1"/>
</dbReference>
<proteinExistence type="predicted"/>
<dbReference type="InterPro" id="IPR036259">
    <property type="entry name" value="MFS_trans_sf"/>
</dbReference>
<evidence type="ECO:0000259" key="7">
    <source>
        <dbReference type="PROSITE" id="PS50850"/>
    </source>
</evidence>
<protein>
    <submittedName>
        <fullName evidence="8">Putative MFS-type transporter C18.02</fullName>
    </submittedName>
</protein>
<feature type="transmembrane region" description="Helical" evidence="6">
    <location>
        <begin position="495"/>
        <end position="518"/>
    </location>
</feature>
<evidence type="ECO:0000256" key="3">
    <source>
        <dbReference type="ARBA" id="ARBA00022692"/>
    </source>
</evidence>
<evidence type="ECO:0000313" key="8">
    <source>
        <dbReference type="EMBL" id="OBZ73324.1"/>
    </source>
</evidence>
<comment type="caution">
    <text evidence="8">The sequence shown here is derived from an EMBL/GenBank/DDBJ whole genome shotgun (WGS) entry which is preliminary data.</text>
</comment>
<keyword evidence="4 6" id="KW-1133">Transmembrane helix</keyword>
<dbReference type="OMA" id="GYYAPFG"/>
<dbReference type="InterPro" id="IPR050930">
    <property type="entry name" value="MFS_Vesicular_Transporter"/>
</dbReference>
<dbReference type="Gene3D" id="1.20.1250.20">
    <property type="entry name" value="MFS general substrate transporter like domains"/>
    <property type="match status" value="1"/>
</dbReference>
<dbReference type="PROSITE" id="PS50850">
    <property type="entry name" value="MFS"/>
    <property type="match status" value="1"/>
</dbReference>
<evidence type="ECO:0000256" key="6">
    <source>
        <dbReference type="SAM" id="Phobius"/>
    </source>
</evidence>
<dbReference type="Proteomes" id="UP000092993">
    <property type="component" value="Unassembled WGS sequence"/>
</dbReference>
<feature type="transmembrane region" description="Helical" evidence="6">
    <location>
        <begin position="291"/>
        <end position="316"/>
    </location>
</feature>
<dbReference type="OrthoDB" id="440553at2759"/>
<dbReference type="GO" id="GO:0016020">
    <property type="term" value="C:membrane"/>
    <property type="evidence" value="ECO:0007669"/>
    <property type="project" value="UniProtKB-SubCell"/>
</dbReference>
<feature type="transmembrane region" description="Helical" evidence="6">
    <location>
        <begin position="136"/>
        <end position="162"/>
    </location>
</feature>
<feature type="transmembrane region" description="Helical" evidence="6">
    <location>
        <begin position="205"/>
        <end position="228"/>
    </location>
</feature>
<accession>A0A1C7MEA7</accession>
<feature type="transmembrane region" description="Helical" evidence="6">
    <location>
        <begin position="57"/>
        <end position="74"/>
    </location>
</feature>
<gene>
    <name evidence="8" type="ORF">A0H81_06839</name>
</gene>
<evidence type="ECO:0000256" key="4">
    <source>
        <dbReference type="ARBA" id="ARBA00022989"/>
    </source>
</evidence>
<name>A0A1C7MEA7_GRIFR</name>
<evidence type="ECO:0000313" key="9">
    <source>
        <dbReference type="Proteomes" id="UP000092993"/>
    </source>
</evidence>
<dbReference type="AlphaFoldDB" id="A0A1C7MEA7"/>
<dbReference type="STRING" id="5627.A0A1C7MEA7"/>
<feature type="transmembrane region" description="Helical" evidence="6">
    <location>
        <begin position="174"/>
        <end position="193"/>
    </location>
</feature>
<dbReference type="GO" id="GO:0022857">
    <property type="term" value="F:transmembrane transporter activity"/>
    <property type="evidence" value="ECO:0007669"/>
    <property type="project" value="InterPro"/>
</dbReference>
<dbReference type="InterPro" id="IPR011701">
    <property type="entry name" value="MFS"/>
</dbReference>
<feature type="transmembrane region" description="Helical" evidence="6">
    <location>
        <begin position="371"/>
        <end position="389"/>
    </location>
</feature>
<keyword evidence="5 6" id="KW-0472">Membrane</keyword>
<feature type="transmembrane region" description="Helical" evidence="6">
    <location>
        <begin position="465"/>
        <end position="489"/>
    </location>
</feature>
<sequence>MLCCNSIMAPPNQSEVTTSSTPSQWRSSVAFITFGTTLDTLNYSVVIAVFPFRLESLQYHNVSGLVGWLLFIYVSERLIFLRLAWAHNPALCVVRWSSTPIIAMLSERLGSRRGVMIAGQFSLLASQLLLMEANTFWLMCIGRLFEGIASSVIITVGLALICDVTPEKDIGAQAFLAAKLGIAMVGFPLGSLIGPPVGGGLYARWGYRAPFIFVVILTLFDFLGRVLITEQRAHHSSLLLDSPQGQSACEEQPAVDSPVTKSEGVISEIVPVVDQETSEQRPAKKISLLGAILRFIMSARMLVALLVGFCGTFAFSVAEVTMPLHLQAIWGLNTAKVGLVFLAAIIPTLICNKANPWHHSITLAGYLADRIGAELVAAVLLFAGIPWWAALTKQFSLVFFIVAYGIEIAPTNLYRSPDFFIAAVASPVTAEIAAITRGMEGVGYAHMYGAFNIVAGLGNAGEFNYCALTSFSCYLTCTVGSIVGGQIYAHFGAGWSIICFIDVGVLGLCLLLTVMYSGEKPLLRRCYRRMPTSDTTTALNPA</sequence>
<dbReference type="PANTHER" id="PTHR23506:SF23">
    <property type="entry name" value="GH10249P"/>
    <property type="match status" value="1"/>
</dbReference>
<dbReference type="InterPro" id="IPR020846">
    <property type="entry name" value="MFS_dom"/>
</dbReference>
<keyword evidence="2" id="KW-0813">Transport</keyword>
<feature type="transmembrane region" description="Helical" evidence="6">
    <location>
        <begin position="328"/>
        <end position="350"/>
    </location>
</feature>
<dbReference type="Pfam" id="PF07690">
    <property type="entry name" value="MFS_1"/>
    <property type="match status" value="1"/>
</dbReference>
<keyword evidence="3 6" id="KW-0812">Transmembrane</keyword>
<dbReference type="PANTHER" id="PTHR23506">
    <property type="entry name" value="GH10249P"/>
    <property type="match status" value="1"/>
</dbReference>
<feature type="domain" description="Major facilitator superfamily (MFS) profile" evidence="7">
    <location>
        <begin position="28"/>
        <end position="521"/>
    </location>
</feature>